<organism evidence="7 8">
    <name type="scientific">Penicillium cataractarum</name>
    <dbReference type="NCBI Taxonomy" id="2100454"/>
    <lineage>
        <taxon>Eukaryota</taxon>
        <taxon>Fungi</taxon>
        <taxon>Dikarya</taxon>
        <taxon>Ascomycota</taxon>
        <taxon>Pezizomycotina</taxon>
        <taxon>Eurotiomycetes</taxon>
        <taxon>Eurotiomycetidae</taxon>
        <taxon>Eurotiales</taxon>
        <taxon>Aspergillaceae</taxon>
        <taxon>Penicillium</taxon>
    </lineage>
</organism>
<dbReference type="SUPFAM" id="SSF75005">
    <property type="entry name" value="Arabinanase/levansucrase/invertase"/>
    <property type="match status" value="1"/>
</dbReference>
<reference evidence="7" key="2">
    <citation type="journal article" date="2023" name="IMA Fungus">
        <title>Comparative genomic study of the Penicillium genus elucidates a diverse pangenome and 15 lateral gene transfer events.</title>
        <authorList>
            <person name="Petersen C."/>
            <person name="Sorensen T."/>
            <person name="Nielsen M.R."/>
            <person name="Sondergaard T.E."/>
            <person name="Sorensen J.L."/>
            <person name="Fitzpatrick D.A."/>
            <person name="Frisvad J.C."/>
            <person name="Nielsen K.L."/>
        </authorList>
    </citation>
    <scope>NUCLEOTIDE SEQUENCE</scope>
    <source>
        <strain evidence="7">IBT 29864</strain>
    </source>
</reference>
<dbReference type="GO" id="GO:0004553">
    <property type="term" value="F:hydrolase activity, hydrolyzing O-glycosyl compounds"/>
    <property type="evidence" value="ECO:0007669"/>
    <property type="project" value="InterPro"/>
</dbReference>
<evidence type="ECO:0000256" key="2">
    <source>
        <dbReference type="ARBA" id="ARBA00022729"/>
    </source>
</evidence>
<evidence type="ECO:0000313" key="7">
    <source>
        <dbReference type="EMBL" id="KAJ5379720.1"/>
    </source>
</evidence>
<reference evidence="7" key="1">
    <citation type="submission" date="2022-11" db="EMBL/GenBank/DDBJ databases">
        <authorList>
            <person name="Petersen C."/>
        </authorList>
    </citation>
    <scope>NUCLEOTIDE SEQUENCE</scope>
    <source>
        <strain evidence="7">IBT 29864</strain>
    </source>
</reference>
<dbReference type="InterPro" id="IPR051795">
    <property type="entry name" value="Glycosyl_Hydrlase_43"/>
</dbReference>
<dbReference type="Gene3D" id="2.60.120.200">
    <property type="match status" value="1"/>
</dbReference>
<comment type="similarity">
    <text evidence="1 5">Belongs to the glycosyl hydrolase 43 family.</text>
</comment>
<proteinExistence type="inferred from homology"/>
<protein>
    <submittedName>
        <fullName evidence="7">Xylosidase/arabinosidase</fullName>
    </submittedName>
</protein>
<evidence type="ECO:0000256" key="5">
    <source>
        <dbReference type="RuleBase" id="RU361187"/>
    </source>
</evidence>
<dbReference type="GeneID" id="81434256"/>
<dbReference type="PANTHER" id="PTHR42812:SF12">
    <property type="entry name" value="BETA-XYLOSIDASE-RELATED"/>
    <property type="match status" value="1"/>
</dbReference>
<evidence type="ECO:0000256" key="1">
    <source>
        <dbReference type="ARBA" id="ARBA00009865"/>
    </source>
</evidence>
<dbReference type="InterPro" id="IPR023296">
    <property type="entry name" value="Glyco_hydro_beta-prop_sf"/>
</dbReference>
<evidence type="ECO:0000256" key="4">
    <source>
        <dbReference type="ARBA" id="ARBA00023295"/>
    </source>
</evidence>
<dbReference type="Proteomes" id="UP001147782">
    <property type="component" value="Unassembled WGS sequence"/>
</dbReference>
<dbReference type="Pfam" id="PF17851">
    <property type="entry name" value="GH43_C2"/>
    <property type="match status" value="1"/>
</dbReference>
<keyword evidence="4 5" id="KW-0326">Glycosidase</keyword>
<dbReference type="RefSeq" id="XP_056557291.1">
    <property type="nucleotide sequence ID" value="XM_056695079.1"/>
</dbReference>
<dbReference type="InterPro" id="IPR006710">
    <property type="entry name" value="Glyco_hydro_43"/>
</dbReference>
<dbReference type="InterPro" id="IPR041542">
    <property type="entry name" value="GH43_C2"/>
</dbReference>
<gene>
    <name evidence="7" type="ORF">N7496_002148</name>
</gene>
<keyword evidence="8" id="KW-1185">Reference proteome</keyword>
<comment type="caution">
    <text evidence="7">The sequence shown here is derived from an EMBL/GenBank/DDBJ whole genome shotgun (WGS) entry which is preliminary data.</text>
</comment>
<dbReference type="OrthoDB" id="2139957at2759"/>
<dbReference type="GO" id="GO:0005975">
    <property type="term" value="P:carbohydrate metabolic process"/>
    <property type="evidence" value="ECO:0007669"/>
    <property type="project" value="InterPro"/>
</dbReference>
<dbReference type="AlphaFoldDB" id="A0A9W9VHJ8"/>
<dbReference type="InterPro" id="IPR013320">
    <property type="entry name" value="ConA-like_dom_sf"/>
</dbReference>
<evidence type="ECO:0000313" key="8">
    <source>
        <dbReference type="Proteomes" id="UP001147782"/>
    </source>
</evidence>
<accession>A0A9W9VHJ8</accession>
<feature type="domain" description="Beta-xylosidase C-terminal Concanavalin A-like" evidence="6">
    <location>
        <begin position="201"/>
        <end position="360"/>
    </location>
</feature>
<evidence type="ECO:0000256" key="3">
    <source>
        <dbReference type="ARBA" id="ARBA00022801"/>
    </source>
</evidence>
<dbReference type="EMBL" id="JAPZBS010000002">
    <property type="protein sequence ID" value="KAJ5379720.1"/>
    <property type="molecule type" value="Genomic_DNA"/>
</dbReference>
<keyword evidence="3 5" id="KW-0378">Hydrolase</keyword>
<keyword evidence="2" id="KW-0732">Signal</keyword>
<dbReference type="Gene3D" id="2.115.10.20">
    <property type="entry name" value="Glycosyl hydrolase domain, family 43"/>
    <property type="match status" value="1"/>
</dbReference>
<evidence type="ECO:0000259" key="6">
    <source>
        <dbReference type="Pfam" id="PF17851"/>
    </source>
</evidence>
<dbReference type="PANTHER" id="PTHR42812">
    <property type="entry name" value="BETA-XYLOSIDASE"/>
    <property type="match status" value="1"/>
</dbReference>
<sequence length="363" mass="40339">MYVKQSTGKSVQVKFPFASKISTSYTNPIIPGFAPDPSVVFVDNTFFLVNSSFHIFPGLPIYASKDLKSWTHIGEQKRFQQKENATTDVFPIGPDKNLVAALGLFAPTIRWHNGVFYIVCTNTVRPDGGEFRTDNFIITTRDIWANEWSDPIWFKLDGIDPSLFFDDTTDKVDIWGPFEVCMNNPVLTTAETDERFSGEGNSIKLTPSTKGLSATHGTETFVGKIQIFSNSIATTTLCIPTEPHVKTGLSLFKENVRHVDICYDTDTHKITLEVCLQLKGEPKVVAEVKVATQKAQMKISSSAESYEFFSRAETSKEWVLLGSIDALDMTACDFTGTLFGIFAVKMGPRQAAGTVRFENFVVS</sequence>
<name>A0A9W9VHJ8_9EURO</name>
<dbReference type="SUPFAM" id="SSF49899">
    <property type="entry name" value="Concanavalin A-like lectins/glucanases"/>
    <property type="match status" value="1"/>
</dbReference>
<dbReference type="Pfam" id="PF04616">
    <property type="entry name" value="Glyco_hydro_43"/>
    <property type="match status" value="1"/>
</dbReference>